<dbReference type="Gene3D" id="1.10.10.690">
    <property type="entry name" value="YidB-like"/>
    <property type="match status" value="1"/>
</dbReference>
<proteinExistence type="predicted"/>
<sequence length="171" mass="17828">MSEFLSRMGGAALNDLKGSPLDKILNQLMGGQQGASGLEALVGKLRDGGLADRVESWISTDANRPVAPQELEQAFSPEEADRLASGAGMERPGLLALLSQVLPRLIDGLTPQGRLPSQEEVPQGGLGSILRDILGHLGGERGTDEGARRFGESPSSDGPAPPQGTGPVRRT</sequence>
<keyword evidence="3" id="KW-1185">Reference proteome</keyword>
<comment type="caution">
    <text evidence="2">The sequence shown here is derived from an EMBL/GenBank/DDBJ whole genome shotgun (WGS) entry which is preliminary data.</text>
</comment>
<dbReference type="RefSeq" id="WP_343895840.1">
    <property type="nucleotide sequence ID" value="NZ_BAAAFZ010000038.1"/>
</dbReference>
<dbReference type="EMBL" id="BAAAFZ010000038">
    <property type="protein sequence ID" value="GAA0587097.1"/>
    <property type="molecule type" value="Genomic_DNA"/>
</dbReference>
<dbReference type="InterPro" id="IPR045372">
    <property type="entry name" value="YidB"/>
</dbReference>
<feature type="region of interest" description="Disordered" evidence="1">
    <location>
        <begin position="111"/>
        <end position="171"/>
    </location>
</feature>
<accession>A0ABN1FC71</accession>
<evidence type="ECO:0008006" key="4">
    <source>
        <dbReference type="Google" id="ProtNLM"/>
    </source>
</evidence>
<reference evidence="2 3" key="1">
    <citation type="journal article" date="2019" name="Int. J. Syst. Evol. Microbiol.">
        <title>The Global Catalogue of Microorganisms (GCM) 10K type strain sequencing project: providing services to taxonomists for standard genome sequencing and annotation.</title>
        <authorList>
            <consortium name="The Broad Institute Genomics Platform"/>
            <consortium name="The Broad Institute Genome Sequencing Center for Infectious Disease"/>
            <person name="Wu L."/>
            <person name="Ma J."/>
        </authorList>
    </citation>
    <scope>NUCLEOTIDE SEQUENCE [LARGE SCALE GENOMIC DNA]</scope>
    <source>
        <strain evidence="2 3">JCM 9933</strain>
    </source>
</reference>
<feature type="compositionally biased region" description="Basic and acidic residues" evidence="1">
    <location>
        <begin position="138"/>
        <end position="151"/>
    </location>
</feature>
<protein>
    <recommendedName>
        <fullName evidence="4">DUF937 domain-containing protein</fullName>
    </recommendedName>
</protein>
<organism evidence="2 3">
    <name type="scientific">Craurococcus roseus</name>
    <dbReference type="NCBI Taxonomy" id="77585"/>
    <lineage>
        <taxon>Bacteria</taxon>
        <taxon>Pseudomonadati</taxon>
        <taxon>Pseudomonadota</taxon>
        <taxon>Alphaproteobacteria</taxon>
        <taxon>Acetobacterales</taxon>
        <taxon>Acetobacteraceae</taxon>
        <taxon>Craurococcus</taxon>
    </lineage>
</organism>
<evidence type="ECO:0000313" key="3">
    <source>
        <dbReference type="Proteomes" id="UP001501588"/>
    </source>
</evidence>
<dbReference type="Proteomes" id="UP001501588">
    <property type="component" value="Unassembled WGS sequence"/>
</dbReference>
<dbReference type="Pfam" id="PF20159">
    <property type="entry name" value="YidB"/>
    <property type="match status" value="1"/>
</dbReference>
<dbReference type="SUPFAM" id="SSF140804">
    <property type="entry name" value="YidB-like"/>
    <property type="match status" value="1"/>
</dbReference>
<evidence type="ECO:0000313" key="2">
    <source>
        <dbReference type="EMBL" id="GAA0587097.1"/>
    </source>
</evidence>
<name>A0ABN1FC71_9PROT</name>
<evidence type="ECO:0000256" key="1">
    <source>
        <dbReference type="SAM" id="MobiDB-lite"/>
    </source>
</evidence>
<dbReference type="InterPro" id="IPR027405">
    <property type="entry name" value="YidB-like"/>
</dbReference>
<gene>
    <name evidence="2" type="ORF">GCM10009416_26980</name>
</gene>